<comment type="caution">
    <text evidence="6">The sequence shown here is derived from an EMBL/GenBank/DDBJ whole genome shotgun (WGS) entry which is preliminary data.</text>
</comment>
<dbReference type="Pfam" id="PF03517">
    <property type="entry name" value="Voldacs"/>
    <property type="match status" value="1"/>
</dbReference>
<feature type="compositionally biased region" description="Acidic residues" evidence="5">
    <location>
        <begin position="164"/>
        <end position="181"/>
    </location>
</feature>
<dbReference type="GO" id="GO:0005829">
    <property type="term" value="C:cytosol"/>
    <property type="evidence" value="ECO:0007669"/>
    <property type="project" value="TreeGrafter"/>
</dbReference>
<dbReference type="GO" id="GO:0005681">
    <property type="term" value="C:spliceosomal complex"/>
    <property type="evidence" value="ECO:0007669"/>
    <property type="project" value="TreeGrafter"/>
</dbReference>
<keyword evidence="7" id="KW-1185">Reference proteome</keyword>
<evidence type="ECO:0000256" key="3">
    <source>
        <dbReference type="ARBA" id="ARBA00022490"/>
    </source>
</evidence>
<evidence type="ECO:0000256" key="1">
    <source>
        <dbReference type="ARBA" id="ARBA00004123"/>
    </source>
</evidence>
<evidence type="ECO:0008006" key="8">
    <source>
        <dbReference type="Google" id="ProtNLM"/>
    </source>
</evidence>
<dbReference type="InterPro" id="IPR039924">
    <property type="entry name" value="ICln/Lot5/Saf5"/>
</dbReference>
<evidence type="ECO:0000313" key="7">
    <source>
        <dbReference type="Proteomes" id="UP001292079"/>
    </source>
</evidence>
<evidence type="ECO:0000256" key="2">
    <source>
        <dbReference type="ARBA" id="ARBA00004496"/>
    </source>
</evidence>
<dbReference type="Proteomes" id="UP001292079">
    <property type="component" value="Unassembled WGS sequence"/>
</dbReference>
<sequence length="208" mass="22980">MVADDEHSDVHFLQSNISLYEDSSLIDSGTLKISEECFSWEGVSRQFFIPYSQITLHAIAKNTIDQTGDQPNNLFPYPHLLVMVDGDRVWDPNSASNLSNVKLEDEQDGMVVDEADSSEVENSDSDRASDCPGSTSVLRLVPQNSEQLEDMYKALAECQALNPDPEDDNSDLDGFADDEHEVNDQNTEFGNHTNNNGAFGEPGQFADA</sequence>
<gene>
    <name evidence="6" type="ORF">MN116_002447</name>
</gene>
<accession>A0AAE1ZLC2</accession>
<protein>
    <recommendedName>
        <fullName evidence="8">Methylosome subunit pICln</fullName>
    </recommendedName>
</protein>
<dbReference type="InterPro" id="IPR011993">
    <property type="entry name" value="PH-like_dom_sf"/>
</dbReference>
<dbReference type="GO" id="GO:0034715">
    <property type="term" value="C:pICln-Sm protein complex"/>
    <property type="evidence" value="ECO:0007669"/>
    <property type="project" value="TreeGrafter"/>
</dbReference>
<feature type="region of interest" description="Disordered" evidence="5">
    <location>
        <begin position="99"/>
        <end position="136"/>
    </location>
</feature>
<name>A0AAE1ZLC2_SCHME</name>
<keyword evidence="3" id="KW-0963">Cytoplasm</keyword>
<dbReference type="PANTHER" id="PTHR21399">
    <property type="entry name" value="CHLORIDE CONDUCTANCE REGULATORY PROTEIN ICLN"/>
    <property type="match status" value="1"/>
</dbReference>
<organism evidence="6 7">
    <name type="scientific">Schistosoma mekongi</name>
    <name type="common">Parasitic worm</name>
    <dbReference type="NCBI Taxonomy" id="38744"/>
    <lineage>
        <taxon>Eukaryota</taxon>
        <taxon>Metazoa</taxon>
        <taxon>Spiralia</taxon>
        <taxon>Lophotrochozoa</taxon>
        <taxon>Platyhelminthes</taxon>
        <taxon>Trematoda</taxon>
        <taxon>Digenea</taxon>
        <taxon>Strigeidida</taxon>
        <taxon>Schistosomatoidea</taxon>
        <taxon>Schistosomatidae</taxon>
        <taxon>Schistosoma</taxon>
    </lineage>
</organism>
<feature type="region of interest" description="Disordered" evidence="5">
    <location>
        <begin position="157"/>
        <end position="208"/>
    </location>
</feature>
<reference evidence="6" key="1">
    <citation type="submission" date="2022-04" db="EMBL/GenBank/DDBJ databases">
        <authorList>
            <person name="Xu L."/>
            <person name="Lv Z."/>
        </authorList>
    </citation>
    <scope>NUCLEOTIDE SEQUENCE</scope>
    <source>
        <strain evidence="6">LV_2022a</strain>
    </source>
</reference>
<evidence type="ECO:0000256" key="5">
    <source>
        <dbReference type="SAM" id="MobiDB-lite"/>
    </source>
</evidence>
<proteinExistence type="predicted"/>
<evidence type="ECO:0000313" key="6">
    <source>
        <dbReference type="EMBL" id="KAK4475387.1"/>
    </source>
</evidence>
<dbReference type="PANTHER" id="PTHR21399:SF0">
    <property type="entry name" value="METHYLOSOME SUBUNIT PICLN"/>
    <property type="match status" value="1"/>
</dbReference>
<feature type="compositionally biased region" description="Acidic residues" evidence="5">
    <location>
        <begin position="105"/>
        <end position="123"/>
    </location>
</feature>
<dbReference type="GO" id="GO:0000387">
    <property type="term" value="P:spliceosomal snRNP assembly"/>
    <property type="evidence" value="ECO:0007669"/>
    <property type="project" value="TreeGrafter"/>
</dbReference>
<evidence type="ECO:0000256" key="4">
    <source>
        <dbReference type="ARBA" id="ARBA00023242"/>
    </source>
</evidence>
<dbReference type="EMBL" id="JALJAT010000001">
    <property type="protein sequence ID" value="KAK4475387.1"/>
    <property type="molecule type" value="Genomic_DNA"/>
</dbReference>
<dbReference type="Gene3D" id="2.30.29.30">
    <property type="entry name" value="Pleckstrin-homology domain (PH domain)/Phosphotyrosine-binding domain (PTB)"/>
    <property type="match status" value="1"/>
</dbReference>
<comment type="subcellular location">
    <subcellularLocation>
        <location evidence="2">Cytoplasm</location>
    </subcellularLocation>
    <subcellularLocation>
        <location evidence="1">Nucleus</location>
    </subcellularLocation>
</comment>
<keyword evidence="4" id="KW-0539">Nucleus</keyword>
<dbReference type="AlphaFoldDB" id="A0AAE1ZLC2"/>
<reference evidence="6" key="2">
    <citation type="journal article" date="2023" name="Infect Dis Poverty">
        <title>Chromosome-scale genome of the human blood fluke Schistosoma mekongi and its implications for public health.</title>
        <authorList>
            <person name="Zhou M."/>
            <person name="Xu L."/>
            <person name="Xu D."/>
            <person name="Chen W."/>
            <person name="Khan J."/>
            <person name="Hu Y."/>
            <person name="Huang H."/>
            <person name="Wei H."/>
            <person name="Zhang Y."/>
            <person name="Chusongsang P."/>
            <person name="Tanasarnprasert K."/>
            <person name="Hu X."/>
            <person name="Limpanont Y."/>
            <person name="Lv Z."/>
        </authorList>
    </citation>
    <scope>NUCLEOTIDE SEQUENCE</scope>
    <source>
        <strain evidence="6">LV_2022a</strain>
    </source>
</reference>
<dbReference type="GO" id="GO:0045292">
    <property type="term" value="P:mRNA cis splicing, via spliceosome"/>
    <property type="evidence" value="ECO:0007669"/>
    <property type="project" value="TreeGrafter"/>
</dbReference>
<feature type="compositionally biased region" description="Polar residues" evidence="5">
    <location>
        <begin position="184"/>
        <end position="197"/>
    </location>
</feature>